<dbReference type="Gene3D" id="3.40.50.12780">
    <property type="entry name" value="N-terminal domain of ligase-like"/>
    <property type="match status" value="1"/>
</dbReference>
<evidence type="ECO:0000313" key="3">
    <source>
        <dbReference type="EMBL" id="MEK8025899.1"/>
    </source>
</evidence>
<dbReference type="Proteomes" id="UP001368500">
    <property type="component" value="Unassembled WGS sequence"/>
</dbReference>
<protein>
    <submittedName>
        <fullName evidence="3">AMP-binding protein</fullName>
    </submittedName>
</protein>
<dbReference type="PANTHER" id="PTHR43767:SF1">
    <property type="entry name" value="NONRIBOSOMAL PEPTIDE SYNTHASE PES1 (EUROFUNG)-RELATED"/>
    <property type="match status" value="1"/>
</dbReference>
<dbReference type="RefSeq" id="WP_341373685.1">
    <property type="nucleotide sequence ID" value="NZ_JBBUTF010000006.1"/>
</dbReference>
<dbReference type="Pfam" id="PF00501">
    <property type="entry name" value="AMP-binding"/>
    <property type="match status" value="1"/>
</dbReference>
<evidence type="ECO:0000259" key="1">
    <source>
        <dbReference type="Pfam" id="PF00501"/>
    </source>
</evidence>
<gene>
    <name evidence="3" type="ORF">AACH11_07990</name>
</gene>
<dbReference type="InterPro" id="IPR000873">
    <property type="entry name" value="AMP-dep_synth/lig_dom"/>
</dbReference>
<keyword evidence="4" id="KW-1185">Reference proteome</keyword>
<evidence type="ECO:0000259" key="2">
    <source>
        <dbReference type="Pfam" id="PF13193"/>
    </source>
</evidence>
<comment type="caution">
    <text evidence="3">The sequence shown here is derived from an EMBL/GenBank/DDBJ whole genome shotgun (WGS) entry which is preliminary data.</text>
</comment>
<proteinExistence type="predicted"/>
<reference evidence="3 4" key="1">
    <citation type="submission" date="2024-04" db="EMBL/GenBank/DDBJ databases">
        <title>Novel species of the genus Ideonella isolated from streams.</title>
        <authorList>
            <person name="Lu H."/>
        </authorList>
    </citation>
    <scope>NUCLEOTIDE SEQUENCE [LARGE SCALE GENOMIC DNA]</scope>
    <source>
        <strain evidence="3 4">BYS139W</strain>
    </source>
</reference>
<dbReference type="SUPFAM" id="SSF56801">
    <property type="entry name" value="Acetyl-CoA synthetase-like"/>
    <property type="match status" value="1"/>
</dbReference>
<feature type="domain" description="AMP-binding enzyme C-terminal" evidence="2">
    <location>
        <begin position="425"/>
        <end position="500"/>
    </location>
</feature>
<organism evidence="3 4">
    <name type="scientific">Pseudaquabacterium rugosum</name>
    <dbReference type="NCBI Taxonomy" id="2984194"/>
    <lineage>
        <taxon>Bacteria</taxon>
        <taxon>Pseudomonadati</taxon>
        <taxon>Pseudomonadota</taxon>
        <taxon>Betaproteobacteria</taxon>
        <taxon>Burkholderiales</taxon>
        <taxon>Sphaerotilaceae</taxon>
        <taxon>Pseudaquabacterium</taxon>
    </lineage>
</organism>
<name>A0ABU9B7P1_9BURK</name>
<dbReference type="InterPro" id="IPR025110">
    <property type="entry name" value="AMP-bd_C"/>
</dbReference>
<dbReference type="InterPro" id="IPR042099">
    <property type="entry name" value="ANL_N_sf"/>
</dbReference>
<dbReference type="InterPro" id="IPR050237">
    <property type="entry name" value="ATP-dep_AMP-bd_enzyme"/>
</dbReference>
<dbReference type="InterPro" id="IPR045851">
    <property type="entry name" value="AMP-bd_C_sf"/>
</dbReference>
<evidence type="ECO:0000313" key="4">
    <source>
        <dbReference type="Proteomes" id="UP001368500"/>
    </source>
</evidence>
<dbReference type="PANTHER" id="PTHR43767">
    <property type="entry name" value="LONG-CHAIN-FATTY-ACID--COA LIGASE"/>
    <property type="match status" value="1"/>
</dbReference>
<dbReference type="Gene3D" id="3.30.300.30">
    <property type="match status" value="1"/>
</dbReference>
<dbReference type="Pfam" id="PF13193">
    <property type="entry name" value="AMP-binding_C"/>
    <property type="match status" value="1"/>
</dbReference>
<accession>A0ABU9B7P1</accession>
<feature type="domain" description="AMP-dependent synthetase/ligase" evidence="1">
    <location>
        <begin position="10"/>
        <end position="375"/>
    </location>
</feature>
<dbReference type="EMBL" id="JBBUTF010000006">
    <property type="protein sequence ID" value="MEK8025899.1"/>
    <property type="molecule type" value="Genomic_DNA"/>
</dbReference>
<sequence>MAHTMIDVLDATADRLPDSPYCEYEGRVTTFGAFRLQSRRVAGALVAGGLQPGERVAWLGKNCDRLLELIFGAAMARGTCVVLNWRLALTEWQDILLDSGARVLVVDADFIEAAGTLAERLPQITRIVAVDAGVPADARWVDYAAWRDGAAALPPQPVRADDDFLQLYTSGTTGRPKGVPQTHAMHLSQRAQWEARLGPLPPDDRVLVFMPCFHAAGITYPLFALAYGTQVVLHRSADPARIMAALASGRIRTTVMVPTLMAMLVQKVQPGQFPALQRIHYGASAVDPQLLARVMDVFGCDLAQIYAATETTAALSILTPDDHRAGRQRPQLWTSAGKPGGDAQLRIVVPDGQDAAPGEAGEILVRSGSILRGYWRNPQASADALHDGWYRTGDVGRIDADGYVHVMDRLKDMIISGGENVYSSEVENALADHPDLAECAVIGLPDAHWGEVVTLCAVPRPGVTLDLTAIQDHLRARLAGFKVPRRLELLSALPRNPMGKLQKQLLRASLR</sequence>